<dbReference type="InterPro" id="IPR012795">
    <property type="entry name" value="tRNA_Ile_lys_synt_N"/>
</dbReference>
<gene>
    <name evidence="8 10" type="primary">tilS</name>
    <name evidence="10" type="ORF">ACFSQP_02775</name>
</gene>
<dbReference type="InterPro" id="IPR012796">
    <property type="entry name" value="Lysidine-tRNA-synth_C"/>
</dbReference>
<comment type="function">
    <text evidence="8">Ligates lysine onto the cytidine present at position 34 of the AUA codon-specific tRNA(Ile) that contains the anticodon CAU, in an ATP-dependent manner. Cytidine is converted to lysidine, thus changing the amino acid specificity of the tRNA from methionine to isoleucine.</text>
</comment>
<reference evidence="11" key="1">
    <citation type="journal article" date="2019" name="Int. J. Syst. Evol. Microbiol.">
        <title>The Global Catalogue of Microorganisms (GCM) 10K type strain sequencing project: providing services to taxonomists for standard genome sequencing and annotation.</title>
        <authorList>
            <consortium name="The Broad Institute Genomics Platform"/>
            <consortium name="The Broad Institute Genome Sequencing Center for Infectious Disease"/>
            <person name="Wu L."/>
            <person name="Ma J."/>
        </authorList>
    </citation>
    <scope>NUCLEOTIDE SEQUENCE [LARGE SCALE GENOMIC DNA]</scope>
    <source>
        <strain evidence="11">KCTC 42587</strain>
    </source>
</reference>
<feature type="binding site" evidence="8">
    <location>
        <begin position="27"/>
        <end position="32"/>
    </location>
    <ligand>
        <name>ATP</name>
        <dbReference type="ChEBI" id="CHEBI:30616"/>
    </ligand>
</feature>
<dbReference type="Pfam" id="PF01171">
    <property type="entry name" value="ATP_bind_3"/>
    <property type="match status" value="1"/>
</dbReference>
<proteinExistence type="inferred from homology"/>
<dbReference type="Pfam" id="PF11734">
    <property type="entry name" value="TilS_C"/>
    <property type="match status" value="1"/>
</dbReference>
<comment type="caution">
    <text evidence="10">The sequence shown here is derived from an EMBL/GenBank/DDBJ whole genome shotgun (WGS) entry which is preliminary data.</text>
</comment>
<sequence>MTQKHFETHLAQKLPFLRKSSLLIAVSGGMDSVVLTQLCYNMKLNITLAHCNFKLRGAESDADAAFVKTLANNLGVQLHTKSFHTKAYATQTKMSIQMAARALRYNWFQELLKAGPYQYLATAHHADDNLETFFINFMRGTGLEGLTGIPEVHTNVVRPLLPFSQKELLHFAKQEKLTWRNDSSNAITKYLRNKLRHDVIPILKGINPQLLQNFQKTQAHLQDANLVIQDALEKVEEAVVTTKEDSRYFNIDNLNALSNPKVYLYYLLKGFHFTEWDDVYSLLHAQSGKFVVSKTHRLVKDRAHLILTKLPENKSFSEFIWEENQSQITGPFGTITAQPVSEITETSKTCIFVNKDLLKYPLTIKPFEKGAYFYPFGMTGKKKLSKFFKDEKLSLPEKENIWLLYANNKLVWIIGLRADNRFRVTDNNKSIIKFCIKK</sequence>
<dbReference type="GO" id="GO:0032267">
    <property type="term" value="F:tRNA(Ile)-lysidine synthase activity"/>
    <property type="evidence" value="ECO:0007669"/>
    <property type="project" value="UniProtKB-EC"/>
</dbReference>
<dbReference type="InterPro" id="IPR012094">
    <property type="entry name" value="tRNA_Ile_lys_synt"/>
</dbReference>
<dbReference type="SUPFAM" id="SSF52402">
    <property type="entry name" value="Adenine nucleotide alpha hydrolases-like"/>
    <property type="match status" value="1"/>
</dbReference>
<dbReference type="InterPro" id="IPR014729">
    <property type="entry name" value="Rossmann-like_a/b/a_fold"/>
</dbReference>
<dbReference type="CDD" id="cd01992">
    <property type="entry name" value="TilS_N"/>
    <property type="match status" value="1"/>
</dbReference>
<keyword evidence="11" id="KW-1185">Reference proteome</keyword>
<dbReference type="HAMAP" id="MF_01161">
    <property type="entry name" value="tRNA_Ile_lys_synt"/>
    <property type="match status" value="1"/>
</dbReference>
<dbReference type="PANTHER" id="PTHR43033">
    <property type="entry name" value="TRNA(ILE)-LYSIDINE SYNTHASE-RELATED"/>
    <property type="match status" value="1"/>
</dbReference>
<protein>
    <recommendedName>
        <fullName evidence="8">tRNA(Ile)-lysidine synthase</fullName>
        <ecNumber evidence="8">6.3.4.19</ecNumber>
    </recommendedName>
    <alternativeName>
        <fullName evidence="8">tRNA(Ile)-2-lysyl-cytidine synthase</fullName>
    </alternativeName>
    <alternativeName>
        <fullName evidence="8">tRNA(Ile)-lysidine synthetase</fullName>
    </alternativeName>
</protein>
<dbReference type="PANTHER" id="PTHR43033:SF1">
    <property type="entry name" value="TRNA(ILE)-LYSIDINE SYNTHASE-RELATED"/>
    <property type="match status" value="1"/>
</dbReference>
<keyword evidence="5 8" id="KW-0547">Nucleotide-binding</keyword>
<comment type="subcellular location">
    <subcellularLocation>
        <location evidence="1 8">Cytoplasm</location>
    </subcellularLocation>
</comment>
<evidence type="ECO:0000313" key="10">
    <source>
        <dbReference type="EMBL" id="MFD2550732.1"/>
    </source>
</evidence>
<keyword evidence="6 8" id="KW-0067">ATP-binding</keyword>
<dbReference type="RefSeq" id="WP_376891598.1">
    <property type="nucleotide sequence ID" value="NZ_JBHULS010000001.1"/>
</dbReference>
<dbReference type="EMBL" id="JBHULS010000001">
    <property type="protein sequence ID" value="MFD2550732.1"/>
    <property type="molecule type" value="Genomic_DNA"/>
</dbReference>
<evidence type="ECO:0000256" key="5">
    <source>
        <dbReference type="ARBA" id="ARBA00022741"/>
    </source>
</evidence>
<evidence type="ECO:0000256" key="3">
    <source>
        <dbReference type="ARBA" id="ARBA00022598"/>
    </source>
</evidence>
<name>A0ABW5KPG8_9FLAO</name>
<evidence type="ECO:0000259" key="9">
    <source>
        <dbReference type="SMART" id="SM00977"/>
    </source>
</evidence>
<dbReference type="SMART" id="SM00977">
    <property type="entry name" value="TilS_C"/>
    <property type="match status" value="1"/>
</dbReference>
<keyword evidence="4 8" id="KW-0819">tRNA processing</keyword>
<evidence type="ECO:0000256" key="8">
    <source>
        <dbReference type="HAMAP-Rule" id="MF_01161"/>
    </source>
</evidence>
<evidence type="ECO:0000256" key="6">
    <source>
        <dbReference type="ARBA" id="ARBA00022840"/>
    </source>
</evidence>
<evidence type="ECO:0000256" key="2">
    <source>
        <dbReference type="ARBA" id="ARBA00022490"/>
    </source>
</evidence>
<dbReference type="EC" id="6.3.4.19" evidence="8"/>
<comment type="similarity">
    <text evidence="8">Belongs to the tRNA(Ile)-lysidine synthase family.</text>
</comment>
<dbReference type="Proteomes" id="UP001597472">
    <property type="component" value="Unassembled WGS sequence"/>
</dbReference>
<organism evidence="10 11">
    <name type="scientific">Bizionia sediminis</name>
    <dbReference type="NCBI Taxonomy" id="1737064"/>
    <lineage>
        <taxon>Bacteria</taxon>
        <taxon>Pseudomonadati</taxon>
        <taxon>Bacteroidota</taxon>
        <taxon>Flavobacteriia</taxon>
        <taxon>Flavobacteriales</taxon>
        <taxon>Flavobacteriaceae</taxon>
        <taxon>Bizionia</taxon>
    </lineage>
</organism>
<accession>A0ABW5KPG8</accession>
<comment type="catalytic activity">
    <reaction evidence="7 8">
        <text>cytidine(34) in tRNA(Ile2) + L-lysine + ATP = lysidine(34) in tRNA(Ile2) + AMP + diphosphate + H(+)</text>
        <dbReference type="Rhea" id="RHEA:43744"/>
        <dbReference type="Rhea" id="RHEA-COMP:10625"/>
        <dbReference type="Rhea" id="RHEA-COMP:10670"/>
        <dbReference type="ChEBI" id="CHEBI:15378"/>
        <dbReference type="ChEBI" id="CHEBI:30616"/>
        <dbReference type="ChEBI" id="CHEBI:32551"/>
        <dbReference type="ChEBI" id="CHEBI:33019"/>
        <dbReference type="ChEBI" id="CHEBI:82748"/>
        <dbReference type="ChEBI" id="CHEBI:83665"/>
        <dbReference type="ChEBI" id="CHEBI:456215"/>
        <dbReference type="EC" id="6.3.4.19"/>
    </reaction>
</comment>
<evidence type="ECO:0000256" key="1">
    <source>
        <dbReference type="ARBA" id="ARBA00004496"/>
    </source>
</evidence>
<keyword evidence="2 8" id="KW-0963">Cytoplasm</keyword>
<evidence type="ECO:0000313" key="11">
    <source>
        <dbReference type="Proteomes" id="UP001597472"/>
    </source>
</evidence>
<evidence type="ECO:0000256" key="4">
    <source>
        <dbReference type="ARBA" id="ARBA00022694"/>
    </source>
</evidence>
<feature type="domain" description="Lysidine-tRNA(Ile) synthetase C-terminal" evidence="9">
    <location>
        <begin position="362"/>
        <end position="434"/>
    </location>
</feature>
<comment type="domain">
    <text evidence="8">The N-terminal region contains the highly conserved SGGXDS motif, predicted to be a P-loop motif involved in ATP binding.</text>
</comment>
<dbReference type="InterPro" id="IPR011063">
    <property type="entry name" value="TilS/TtcA_N"/>
</dbReference>
<dbReference type="NCBIfam" id="TIGR02432">
    <property type="entry name" value="lysidine_TilS_N"/>
    <property type="match status" value="1"/>
</dbReference>
<dbReference type="SUPFAM" id="SSF56037">
    <property type="entry name" value="PheT/TilS domain"/>
    <property type="match status" value="1"/>
</dbReference>
<evidence type="ECO:0000256" key="7">
    <source>
        <dbReference type="ARBA" id="ARBA00048539"/>
    </source>
</evidence>
<dbReference type="Gene3D" id="3.40.50.620">
    <property type="entry name" value="HUPs"/>
    <property type="match status" value="1"/>
</dbReference>
<keyword evidence="3 8" id="KW-0436">Ligase</keyword>